<dbReference type="AlphaFoldDB" id="A0AAN3SCY6"/>
<evidence type="ECO:0000313" key="2">
    <source>
        <dbReference type="Proteomes" id="UP000005056"/>
    </source>
</evidence>
<proteinExistence type="predicted"/>
<reference evidence="1 2" key="1">
    <citation type="submission" date="2010-09" db="EMBL/GenBank/DDBJ databases">
        <authorList>
            <person name="Weinstock G."/>
            <person name="Sodergren E."/>
            <person name="Clifton S."/>
            <person name="Fulton L."/>
            <person name="Fulton B."/>
            <person name="Courtney L."/>
            <person name="Fronick C."/>
            <person name="Harrison M."/>
            <person name="Strong C."/>
            <person name="Farmer C."/>
            <person name="Delahaunty K."/>
            <person name="Markovic C."/>
            <person name="Hall O."/>
            <person name="Minx P."/>
            <person name="Tomlinson C."/>
            <person name="Mitreva M."/>
            <person name="Hou S."/>
            <person name="Chen J."/>
            <person name="Wollam A."/>
            <person name="Pepin K.H."/>
            <person name="Johnson M."/>
            <person name="Bhonagiri V."/>
            <person name="Zhang X."/>
            <person name="Suruliraj S."/>
            <person name="Warren W."/>
            <person name="Chinwalla A."/>
            <person name="Mardis E.R."/>
            <person name="Wilson R.K."/>
        </authorList>
    </citation>
    <scope>NUCLEOTIDE SEQUENCE [LARGE SCALE GENOMIC DNA]</scope>
    <source>
        <strain evidence="1 2">MS 85-1</strain>
    </source>
</reference>
<organism evidence="1 2">
    <name type="scientific">Escherichia coli MS 85-1</name>
    <dbReference type="NCBI Taxonomy" id="679202"/>
    <lineage>
        <taxon>Bacteria</taxon>
        <taxon>Pseudomonadati</taxon>
        <taxon>Pseudomonadota</taxon>
        <taxon>Gammaproteobacteria</taxon>
        <taxon>Enterobacterales</taxon>
        <taxon>Enterobacteriaceae</taxon>
        <taxon>Escherichia</taxon>
    </lineage>
</organism>
<sequence>MKLQEGKNITGGNKSGQKNDCGIFFFRQKIIVVLYTSAASPDGFTWLKLTTTRVRMV</sequence>
<protein>
    <submittedName>
        <fullName evidence="1">Uncharacterized protein</fullName>
    </submittedName>
</protein>
<gene>
    <name evidence="1" type="ORF">HMPREF9350_04897</name>
</gene>
<dbReference type="Proteomes" id="UP000005056">
    <property type="component" value="Unassembled WGS sequence"/>
</dbReference>
<name>A0AAN3SCY6_ECOLX</name>
<dbReference type="EMBL" id="ADWQ01000036">
    <property type="protein sequence ID" value="EFU33292.1"/>
    <property type="molecule type" value="Genomic_DNA"/>
</dbReference>
<evidence type="ECO:0000313" key="1">
    <source>
        <dbReference type="EMBL" id="EFU33292.1"/>
    </source>
</evidence>
<accession>A0AAN3SCY6</accession>
<comment type="caution">
    <text evidence="1">The sequence shown here is derived from an EMBL/GenBank/DDBJ whole genome shotgun (WGS) entry which is preliminary data.</text>
</comment>